<evidence type="ECO:0000256" key="3">
    <source>
        <dbReference type="ARBA" id="ARBA00023136"/>
    </source>
</evidence>
<feature type="non-terminal residue" evidence="7">
    <location>
        <position position="345"/>
    </location>
</feature>
<evidence type="ECO:0000313" key="8">
    <source>
        <dbReference type="Proteomes" id="UP000550086"/>
    </source>
</evidence>
<feature type="region of interest" description="Disordered" evidence="5">
    <location>
        <begin position="239"/>
        <end position="274"/>
    </location>
</feature>
<evidence type="ECO:0000256" key="2">
    <source>
        <dbReference type="ARBA" id="ARBA00022729"/>
    </source>
</evidence>
<keyword evidence="8" id="KW-1185">Reference proteome</keyword>
<feature type="non-terminal residue" evidence="7">
    <location>
        <position position="1"/>
    </location>
</feature>
<dbReference type="PANTHER" id="PTHR12080:SF56">
    <property type="entry name" value="NATURAL KILLER CELL RECEPTOR 2B4"/>
    <property type="match status" value="1"/>
</dbReference>
<evidence type="ECO:0000256" key="1">
    <source>
        <dbReference type="ARBA" id="ARBA00004370"/>
    </source>
</evidence>
<dbReference type="GO" id="GO:0002323">
    <property type="term" value="P:natural killer cell activation involved in immune response"/>
    <property type="evidence" value="ECO:0007669"/>
    <property type="project" value="TreeGrafter"/>
</dbReference>
<protein>
    <submittedName>
        <fullName evidence="7">CD244 protein</fullName>
    </submittedName>
</protein>
<feature type="transmembrane region" description="Helical" evidence="6">
    <location>
        <begin position="208"/>
        <end position="229"/>
    </location>
</feature>
<keyword evidence="3 6" id="KW-0472">Membrane</keyword>
<reference evidence="7 8" key="1">
    <citation type="submission" date="2019-09" db="EMBL/GenBank/DDBJ databases">
        <title>Bird 10,000 Genomes (B10K) Project - Family phase.</title>
        <authorList>
            <person name="Zhang G."/>
        </authorList>
    </citation>
    <scope>NUCLEOTIDE SEQUENCE [LARGE SCALE GENOMIC DNA]</scope>
    <source>
        <strain evidence="7">B10K-DU-002-59</strain>
        <tissue evidence="7">Muscle</tissue>
    </source>
</reference>
<accession>A0A7L2Z662</accession>
<dbReference type="EMBL" id="VZTM01037260">
    <property type="protein sequence ID" value="NXT01975.1"/>
    <property type="molecule type" value="Genomic_DNA"/>
</dbReference>
<dbReference type="SUPFAM" id="SSF48726">
    <property type="entry name" value="Immunoglobulin"/>
    <property type="match status" value="1"/>
</dbReference>
<name>A0A7L2Z662_JACJC</name>
<dbReference type="InterPro" id="IPR013783">
    <property type="entry name" value="Ig-like_fold"/>
</dbReference>
<evidence type="ECO:0000256" key="5">
    <source>
        <dbReference type="SAM" id="MobiDB-lite"/>
    </source>
</evidence>
<dbReference type="Proteomes" id="UP000550086">
    <property type="component" value="Unassembled WGS sequence"/>
</dbReference>
<proteinExistence type="predicted"/>
<keyword evidence="6" id="KW-1133">Transmembrane helix</keyword>
<sequence length="345" mass="37391">SALGSPKCREETVAAGAELRLVPERPPLGWVRLDWRVIPDRGNQHRILTADRNKSRVSSSSSFLGRAFYNAENLSLWITRVTTADSGVYKADFQAPSGSVVSICFHVSVWEPLGQLLLEANVLHKEQDRCNLSLLCSVPGASNLSYSWSCTGGPLGTLKPQPQLELQVLGDTDPTVCACNASNPVSWSKATTDVTAACHSATGFLDILPWWAVALILLLVLAIFIAVIVTCHWCRKRRQDPPAGQAEQPMTVYEEVGKPRTGQPPPRNGTSETTMGEVTIYASITKAQGPSRPPDPECCTIYTTIQPSRKLPRCLTAGSPSASQPPSVKKKRLDPALVSTAYTEV</sequence>
<dbReference type="InterPro" id="IPR036179">
    <property type="entry name" value="Ig-like_dom_sf"/>
</dbReference>
<keyword evidence="2" id="KW-0732">Signal</keyword>
<comment type="caution">
    <text evidence="7">The sequence shown here is derived from an EMBL/GenBank/DDBJ whole genome shotgun (WGS) entry which is preliminary data.</text>
</comment>
<dbReference type="GO" id="GO:0009897">
    <property type="term" value="C:external side of plasma membrane"/>
    <property type="evidence" value="ECO:0007669"/>
    <property type="project" value="TreeGrafter"/>
</dbReference>
<feature type="region of interest" description="Disordered" evidence="5">
    <location>
        <begin position="312"/>
        <end position="345"/>
    </location>
</feature>
<evidence type="ECO:0000256" key="4">
    <source>
        <dbReference type="ARBA" id="ARBA00023180"/>
    </source>
</evidence>
<gene>
    <name evidence="7" type="primary">Cd244</name>
    <name evidence="7" type="ORF">JACJAC_R10657</name>
</gene>
<dbReference type="PANTHER" id="PTHR12080">
    <property type="entry name" value="SIGNALING LYMPHOCYTIC ACTIVATION MOLECULE"/>
    <property type="match status" value="1"/>
</dbReference>
<organism evidence="7 8">
    <name type="scientific">Jacana jacana</name>
    <name type="common">Wattled jacana</name>
    <name type="synonym">Parra jacana</name>
    <dbReference type="NCBI Taxonomy" id="54508"/>
    <lineage>
        <taxon>Eukaryota</taxon>
        <taxon>Metazoa</taxon>
        <taxon>Chordata</taxon>
        <taxon>Craniata</taxon>
        <taxon>Vertebrata</taxon>
        <taxon>Euteleostomi</taxon>
        <taxon>Archelosauria</taxon>
        <taxon>Archosauria</taxon>
        <taxon>Dinosauria</taxon>
        <taxon>Saurischia</taxon>
        <taxon>Theropoda</taxon>
        <taxon>Coelurosauria</taxon>
        <taxon>Aves</taxon>
        <taxon>Neognathae</taxon>
        <taxon>Neoaves</taxon>
        <taxon>Charadriiformes</taxon>
        <taxon>Jacanidae</taxon>
        <taxon>Jacana</taxon>
    </lineage>
</organism>
<dbReference type="OrthoDB" id="9835793at2759"/>
<keyword evidence="6" id="KW-0812">Transmembrane</keyword>
<evidence type="ECO:0000313" key="7">
    <source>
        <dbReference type="EMBL" id="NXT01975.1"/>
    </source>
</evidence>
<evidence type="ECO:0000256" key="6">
    <source>
        <dbReference type="SAM" id="Phobius"/>
    </source>
</evidence>
<comment type="subcellular location">
    <subcellularLocation>
        <location evidence="1">Membrane</location>
    </subcellularLocation>
</comment>
<dbReference type="Gene3D" id="2.60.40.10">
    <property type="entry name" value="Immunoglobulins"/>
    <property type="match status" value="2"/>
</dbReference>
<keyword evidence="4" id="KW-0325">Glycoprotein</keyword>
<dbReference type="InterPro" id="IPR015631">
    <property type="entry name" value="CD2/SLAM_rcpt"/>
</dbReference>
<dbReference type="GO" id="GO:0042288">
    <property type="term" value="F:MHC class I protein binding"/>
    <property type="evidence" value="ECO:0007669"/>
    <property type="project" value="TreeGrafter"/>
</dbReference>
<dbReference type="AlphaFoldDB" id="A0A7L2Z662"/>